<sequence length="186" mass="20323">MNIPAPNFAESASTKEKDEGLTGLMRLQEKMARKEIAHQVELTQAAVRRKSVLPKSGRDGIPVRNSGKVTSLASEKRATPMYSEGSDGIATKKEIILEETINPAAQAEFTNLESTSSRRRLAQLSINTVSPGEERVHAARQITESKTAGGWKDSEPKAGDENATDSSTQKARLGRRRSSLFRPSEM</sequence>
<dbReference type="EMBL" id="JASBWR010000052">
    <property type="protein sequence ID" value="KAJ9102272.1"/>
    <property type="molecule type" value="Genomic_DNA"/>
</dbReference>
<dbReference type="Proteomes" id="UP001241377">
    <property type="component" value="Unassembled WGS sequence"/>
</dbReference>
<proteinExistence type="predicted"/>
<reference evidence="1" key="1">
    <citation type="submission" date="2023-04" db="EMBL/GenBank/DDBJ databases">
        <title>Draft Genome sequencing of Naganishia species isolated from polar environments using Oxford Nanopore Technology.</title>
        <authorList>
            <person name="Leo P."/>
            <person name="Venkateswaran K."/>
        </authorList>
    </citation>
    <scope>NUCLEOTIDE SEQUENCE</scope>
    <source>
        <strain evidence="1">MNA-CCFEE 5261</strain>
    </source>
</reference>
<comment type="caution">
    <text evidence="1">The sequence shown here is derived from an EMBL/GenBank/DDBJ whole genome shotgun (WGS) entry which is preliminary data.</text>
</comment>
<protein>
    <submittedName>
        <fullName evidence="1">Uncharacterized protein</fullName>
    </submittedName>
</protein>
<organism evidence="1 2">
    <name type="scientific">Naganishia cerealis</name>
    <dbReference type="NCBI Taxonomy" id="610337"/>
    <lineage>
        <taxon>Eukaryota</taxon>
        <taxon>Fungi</taxon>
        <taxon>Dikarya</taxon>
        <taxon>Basidiomycota</taxon>
        <taxon>Agaricomycotina</taxon>
        <taxon>Tremellomycetes</taxon>
        <taxon>Filobasidiales</taxon>
        <taxon>Filobasidiaceae</taxon>
        <taxon>Naganishia</taxon>
    </lineage>
</organism>
<keyword evidence="2" id="KW-1185">Reference proteome</keyword>
<accession>A0ACC2VV04</accession>
<evidence type="ECO:0000313" key="2">
    <source>
        <dbReference type="Proteomes" id="UP001241377"/>
    </source>
</evidence>
<name>A0ACC2VV04_9TREE</name>
<evidence type="ECO:0000313" key="1">
    <source>
        <dbReference type="EMBL" id="KAJ9102272.1"/>
    </source>
</evidence>
<gene>
    <name evidence="1" type="ORF">QFC19_004820</name>
</gene>